<sequence length="288" mass="30381">MAARQGRYPCNHAHVFGGKGKAGPCREGGGMILEGQEGSRFEAQLRCDGTIADLATSLPSPIVASSLMQSARPVTCFAGRPALQRRSICTHHTEITAQHCKGASDKAPRRSIPLAAKSMTKRSSGRTCPSCAVPDDHTHSQGSASVSEARNDAVVQTHDPRAGGDRGELERPLDAVETASDDWHPQRGPRDPFPPSFDAAAESSRQRPPSPAGSSTLRGSSEFDATGRKPDGSTQAALSLPPTLSHSPCPCRSSAVAARCAECLESKAILPIRNDDEVTLLAMLHFAS</sequence>
<proteinExistence type="predicted"/>
<dbReference type="EMBL" id="LCWV01000002">
    <property type="protein sequence ID" value="PWI75293.1"/>
    <property type="molecule type" value="Genomic_DNA"/>
</dbReference>
<feature type="compositionally biased region" description="Basic and acidic residues" evidence="1">
    <location>
        <begin position="158"/>
        <end position="174"/>
    </location>
</feature>
<feature type="compositionally biased region" description="Basic and acidic residues" evidence="1">
    <location>
        <begin position="181"/>
        <end position="190"/>
    </location>
</feature>
<reference evidence="2 3" key="1">
    <citation type="journal article" date="2016" name="Front. Microbiol.">
        <title>Genome and transcriptome sequences reveal the specific parasitism of the nematophagous Purpureocillium lilacinum 36-1.</title>
        <authorList>
            <person name="Xie J."/>
            <person name="Li S."/>
            <person name="Mo C."/>
            <person name="Xiao X."/>
            <person name="Peng D."/>
            <person name="Wang G."/>
            <person name="Xiao Y."/>
        </authorList>
    </citation>
    <scope>NUCLEOTIDE SEQUENCE [LARGE SCALE GENOMIC DNA]</scope>
    <source>
        <strain evidence="2 3">36-1</strain>
    </source>
</reference>
<accession>A0A2U3ELC6</accession>
<protein>
    <submittedName>
        <fullName evidence="2">Uncharacterized protein</fullName>
    </submittedName>
</protein>
<gene>
    <name evidence="2" type="ORF">PCL_05951</name>
</gene>
<feature type="compositionally biased region" description="Polar residues" evidence="1">
    <location>
        <begin position="232"/>
        <end position="246"/>
    </location>
</feature>
<evidence type="ECO:0000313" key="2">
    <source>
        <dbReference type="EMBL" id="PWI75293.1"/>
    </source>
</evidence>
<dbReference type="AlphaFoldDB" id="A0A2U3ELC6"/>
<evidence type="ECO:0000256" key="1">
    <source>
        <dbReference type="SAM" id="MobiDB-lite"/>
    </source>
</evidence>
<organism evidence="2 3">
    <name type="scientific">Purpureocillium lilacinum</name>
    <name type="common">Paecilomyces lilacinus</name>
    <dbReference type="NCBI Taxonomy" id="33203"/>
    <lineage>
        <taxon>Eukaryota</taxon>
        <taxon>Fungi</taxon>
        <taxon>Dikarya</taxon>
        <taxon>Ascomycota</taxon>
        <taxon>Pezizomycotina</taxon>
        <taxon>Sordariomycetes</taxon>
        <taxon>Hypocreomycetidae</taxon>
        <taxon>Hypocreales</taxon>
        <taxon>Ophiocordycipitaceae</taxon>
        <taxon>Purpureocillium</taxon>
    </lineage>
</organism>
<comment type="caution">
    <text evidence="2">The sequence shown here is derived from an EMBL/GenBank/DDBJ whole genome shotgun (WGS) entry which is preliminary data.</text>
</comment>
<dbReference type="Proteomes" id="UP000245956">
    <property type="component" value="Unassembled WGS sequence"/>
</dbReference>
<name>A0A2U3ELC6_PURLI</name>
<evidence type="ECO:0000313" key="3">
    <source>
        <dbReference type="Proteomes" id="UP000245956"/>
    </source>
</evidence>
<feature type="region of interest" description="Disordered" evidence="1">
    <location>
        <begin position="116"/>
        <end position="248"/>
    </location>
</feature>